<protein>
    <submittedName>
        <fullName evidence="1">Uncharacterized protein</fullName>
    </submittedName>
</protein>
<sequence>MIGWVVNIANKAFKSDSQRLAVSLRSSIAKRCSHLNAALAEVKKNHKIKRLFFLVRGSSFTPESQHFSMYLASGTVREVLELTEVCLREVVCLFISLVWLLWF</sequence>
<dbReference type="KEGG" id="vqi:CCZ37_16910"/>
<dbReference type="AlphaFoldDB" id="A0A223N336"/>
<name>A0A223N336_9VIBR</name>
<reference evidence="1 2" key="1">
    <citation type="submission" date="2017-08" db="EMBL/GenBank/DDBJ databases">
        <title>The Vibrio qinghaiensis sp.-Q67 is a luminous bacteria isolated firstly from Qinghai lake, Qinghai province, China, which has been proved to be very sensitive to detect environmental and food pollutants. Therefore, complete genome analysis of V. qinghaiensis sp.-Q67 highlights the potential application of this strain on detection of hazards in the contaminated environments.</title>
        <authorList>
            <person name="Gong L."/>
        </authorList>
    </citation>
    <scope>NUCLEOTIDE SEQUENCE [LARGE SCALE GENOMIC DNA]</scope>
    <source>
        <strain evidence="1 2">Q67</strain>
    </source>
</reference>
<dbReference type="EMBL" id="CP022742">
    <property type="protein sequence ID" value="ASU24169.1"/>
    <property type="molecule type" value="Genomic_DNA"/>
</dbReference>
<proteinExistence type="predicted"/>
<organism evidence="1 2">
    <name type="scientific">Vibrio qinghaiensis</name>
    <dbReference type="NCBI Taxonomy" id="2025808"/>
    <lineage>
        <taxon>Bacteria</taxon>
        <taxon>Pseudomonadati</taxon>
        <taxon>Pseudomonadota</taxon>
        <taxon>Gammaproteobacteria</taxon>
        <taxon>Vibrionales</taxon>
        <taxon>Vibrionaceae</taxon>
        <taxon>Vibrio</taxon>
    </lineage>
</organism>
<gene>
    <name evidence="1" type="ORF">CCZ37_16910</name>
</gene>
<keyword evidence="2" id="KW-1185">Reference proteome</keyword>
<evidence type="ECO:0000313" key="1">
    <source>
        <dbReference type="EMBL" id="ASU24169.1"/>
    </source>
</evidence>
<dbReference type="Proteomes" id="UP000215148">
    <property type="component" value="Chromosome 2"/>
</dbReference>
<evidence type="ECO:0000313" key="2">
    <source>
        <dbReference type="Proteomes" id="UP000215148"/>
    </source>
</evidence>
<accession>A0A223N336</accession>